<name>D8M4G6_BLAHO</name>
<dbReference type="GeneID" id="24920051"/>
<feature type="domain" description="Protein kinase" evidence="1">
    <location>
        <begin position="1"/>
        <end position="255"/>
    </location>
</feature>
<dbReference type="GO" id="GO:0004674">
    <property type="term" value="F:protein serine/threonine kinase activity"/>
    <property type="evidence" value="ECO:0007669"/>
    <property type="project" value="TreeGrafter"/>
</dbReference>
<dbReference type="GO" id="GO:0044773">
    <property type="term" value="P:mitotic DNA damage checkpoint signaling"/>
    <property type="evidence" value="ECO:0007669"/>
    <property type="project" value="TreeGrafter"/>
</dbReference>
<keyword evidence="3" id="KW-1185">Reference proteome</keyword>
<dbReference type="GO" id="GO:0005524">
    <property type="term" value="F:ATP binding"/>
    <property type="evidence" value="ECO:0007669"/>
    <property type="project" value="InterPro"/>
</dbReference>
<evidence type="ECO:0000259" key="1">
    <source>
        <dbReference type="PROSITE" id="PS50011"/>
    </source>
</evidence>
<reference evidence="2" key="1">
    <citation type="submission" date="2010-02" db="EMBL/GenBank/DDBJ databases">
        <title>Sequencing and annotation of the Blastocystis hominis genome.</title>
        <authorList>
            <person name="Wincker P."/>
        </authorList>
    </citation>
    <scope>NUCLEOTIDE SEQUENCE</scope>
    <source>
        <strain evidence="2">Singapore isolate B</strain>
    </source>
</reference>
<accession>D8M4G6</accession>
<dbReference type="EMBL" id="FN668653">
    <property type="protein sequence ID" value="CBK22955.2"/>
    <property type="molecule type" value="Genomic_DNA"/>
</dbReference>
<dbReference type="Pfam" id="PF00069">
    <property type="entry name" value="Pkinase"/>
    <property type="match status" value="1"/>
</dbReference>
<dbReference type="Proteomes" id="UP000008312">
    <property type="component" value="Unassembled WGS sequence"/>
</dbReference>
<dbReference type="PROSITE" id="PS50011">
    <property type="entry name" value="PROTEIN_KINASE_DOM"/>
    <property type="match status" value="1"/>
</dbReference>
<evidence type="ECO:0000313" key="3">
    <source>
        <dbReference type="Proteomes" id="UP000008312"/>
    </source>
</evidence>
<dbReference type="OMA" id="HRRARKF"/>
<dbReference type="PANTHER" id="PTHR44167:SF24">
    <property type="entry name" value="SERINE_THREONINE-PROTEIN KINASE CHK2"/>
    <property type="match status" value="1"/>
</dbReference>
<dbReference type="PROSITE" id="PS00109">
    <property type="entry name" value="PROTEIN_KINASE_TYR"/>
    <property type="match status" value="1"/>
</dbReference>
<dbReference type="AlphaFoldDB" id="D8M4G6"/>
<dbReference type="Gene3D" id="1.10.510.10">
    <property type="entry name" value="Transferase(Phosphotransferase) domain 1"/>
    <property type="match status" value="1"/>
</dbReference>
<dbReference type="OrthoDB" id="541276at2759"/>
<dbReference type="InterPro" id="IPR008266">
    <property type="entry name" value="Tyr_kinase_AS"/>
</dbReference>
<gene>
    <name evidence="2" type="ORF">GSBLH_T00002922001</name>
</gene>
<dbReference type="GO" id="GO:0005737">
    <property type="term" value="C:cytoplasm"/>
    <property type="evidence" value="ECO:0007669"/>
    <property type="project" value="TreeGrafter"/>
</dbReference>
<dbReference type="PANTHER" id="PTHR44167">
    <property type="entry name" value="OVARIAN-SPECIFIC SERINE/THREONINE-PROTEIN KINASE LOK-RELATED"/>
    <property type="match status" value="1"/>
</dbReference>
<proteinExistence type="predicted"/>
<dbReference type="InterPro" id="IPR000719">
    <property type="entry name" value="Prot_kinase_dom"/>
</dbReference>
<dbReference type="GO" id="GO:0005634">
    <property type="term" value="C:nucleus"/>
    <property type="evidence" value="ECO:0007669"/>
    <property type="project" value="TreeGrafter"/>
</dbReference>
<evidence type="ECO:0000313" key="2">
    <source>
        <dbReference type="EMBL" id="CBK22955.2"/>
    </source>
</evidence>
<dbReference type="RefSeq" id="XP_012897003.1">
    <property type="nucleotide sequence ID" value="XM_013041549.1"/>
</dbReference>
<protein>
    <recommendedName>
        <fullName evidence="1">Protein kinase domain-containing protein</fullName>
    </recommendedName>
</protein>
<dbReference type="SUPFAM" id="SSF56112">
    <property type="entry name" value="Protein kinase-like (PK-like)"/>
    <property type="match status" value="1"/>
</dbReference>
<dbReference type="InterPro" id="IPR011009">
    <property type="entry name" value="Kinase-like_dom_sf"/>
</dbReference>
<dbReference type="InParanoid" id="D8M4G6"/>
<sequence length="257" mass="28874">MEKTAISESFQWDEDDVQTELGVMKSLSESGRHENVLFLLDAVETKEYLIAVMELVDGDLHDMLGSVRGDHKIVDVFRQIVQGCAYIKQQGYYHCDLSLENVLIKLVPNYHNTGNTRLIAKLSDFGRVRKRDDDGSCRIRDDEVAGKPYYLAPEAYNGSYEAGPADVWSLGIILFILITGSPPFGIANDSDEVFEPFAEMGFGYLEPVLRSCEASEEEIGGRGDGRSCVALLRRMLEVRPEKRPTVEEILELEWLSA</sequence>
<organism evidence="2">
    <name type="scientific">Blastocystis hominis</name>
    <dbReference type="NCBI Taxonomy" id="12968"/>
    <lineage>
        <taxon>Eukaryota</taxon>
        <taxon>Sar</taxon>
        <taxon>Stramenopiles</taxon>
        <taxon>Bigyra</taxon>
        <taxon>Opalozoa</taxon>
        <taxon>Opalinata</taxon>
        <taxon>Blastocystidae</taxon>
        <taxon>Blastocystis</taxon>
    </lineage>
</organism>